<dbReference type="GO" id="GO:0030690">
    <property type="term" value="C:Noc1p-Noc2p complex"/>
    <property type="evidence" value="ECO:0007669"/>
    <property type="project" value="TreeGrafter"/>
</dbReference>
<sequence length="159" mass="17260">MGETCILGIQYKGEYQSSDDGESLDGSQPVNNNKCFHVGKLLTSASFDSLCKLIKEQQGVPALTCLINAYRAACHNDSEATGVNGCILSHDHLLRSTVFLLNQVTDSEILAFSICRLRASLIFLSAFPSLLCNLLESPGKRKTIMQHSNGYVDVTATNS</sequence>
<accession>A0AAN9F7G8</accession>
<gene>
    <name evidence="4" type="ORF">RJT34_26639</name>
</gene>
<evidence type="ECO:0000256" key="2">
    <source>
        <dbReference type="ARBA" id="ARBA00005907"/>
    </source>
</evidence>
<protein>
    <submittedName>
        <fullName evidence="4">Uncharacterized protein</fullName>
    </submittedName>
</protein>
<proteinExistence type="inferred from homology"/>
<dbReference type="GO" id="GO:0030691">
    <property type="term" value="C:Noc2p-Noc3p complex"/>
    <property type="evidence" value="ECO:0007669"/>
    <property type="project" value="TreeGrafter"/>
</dbReference>
<evidence type="ECO:0000313" key="4">
    <source>
        <dbReference type="EMBL" id="KAK7271049.1"/>
    </source>
</evidence>
<reference evidence="4 5" key="1">
    <citation type="submission" date="2024-01" db="EMBL/GenBank/DDBJ databases">
        <title>The genomes of 5 underutilized Papilionoideae crops provide insights into root nodulation and disease resistance.</title>
        <authorList>
            <person name="Yuan L."/>
        </authorList>
    </citation>
    <scope>NUCLEOTIDE SEQUENCE [LARGE SCALE GENOMIC DNA]</scope>
    <source>
        <strain evidence="4">LY-2023</strain>
        <tissue evidence="4">Leaf</tissue>
    </source>
</reference>
<evidence type="ECO:0000256" key="1">
    <source>
        <dbReference type="ARBA" id="ARBA00004123"/>
    </source>
</evidence>
<keyword evidence="5" id="KW-1185">Reference proteome</keyword>
<keyword evidence="3" id="KW-0539">Nucleus</keyword>
<organism evidence="4 5">
    <name type="scientific">Clitoria ternatea</name>
    <name type="common">Butterfly pea</name>
    <dbReference type="NCBI Taxonomy" id="43366"/>
    <lineage>
        <taxon>Eukaryota</taxon>
        <taxon>Viridiplantae</taxon>
        <taxon>Streptophyta</taxon>
        <taxon>Embryophyta</taxon>
        <taxon>Tracheophyta</taxon>
        <taxon>Spermatophyta</taxon>
        <taxon>Magnoliopsida</taxon>
        <taxon>eudicotyledons</taxon>
        <taxon>Gunneridae</taxon>
        <taxon>Pentapetalae</taxon>
        <taxon>rosids</taxon>
        <taxon>fabids</taxon>
        <taxon>Fabales</taxon>
        <taxon>Fabaceae</taxon>
        <taxon>Papilionoideae</taxon>
        <taxon>50 kb inversion clade</taxon>
        <taxon>NPAAA clade</taxon>
        <taxon>indigoferoid/millettioid clade</taxon>
        <taxon>Phaseoleae</taxon>
        <taxon>Clitoria</taxon>
    </lineage>
</organism>
<dbReference type="PANTHER" id="PTHR12687:SF8">
    <property type="entry name" value="PROTEIN REBELOTE"/>
    <property type="match status" value="1"/>
</dbReference>
<comment type="similarity">
    <text evidence="2">Belongs to the NOC2 family.</text>
</comment>
<dbReference type="Proteomes" id="UP001359559">
    <property type="component" value="Unassembled WGS sequence"/>
</dbReference>
<dbReference type="PANTHER" id="PTHR12687">
    <property type="entry name" value="NUCLEOLAR COMPLEX 2 AND RAD4-RELATED"/>
    <property type="match status" value="1"/>
</dbReference>
<dbReference type="InterPro" id="IPR005343">
    <property type="entry name" value="Noc2"/>
</dbReference>
<dbReference type="GO" id="GO:0005730">
    <property type="term" value="C:nucleolus"/>
    <property type="evidence" value="ECO:0007669"/>
    <property type="project" value="TreeGrafter"/>
</dbReference>
<comment type="subcellular location">
    <subcellularLocation>
        <location evidence="1">Nucleus</location>
    </subcellularLocation>
</comment>
<dbReference type="GO" id="GO:0005654">
    <property type="term" value="C:nucleoplasm"/>
    <property type="evidence" value="ECO:0007669"/>
    <property type="project" value="TreeGrafter"/>
</dbReference>
<dbReference type="GO" id="GO:0042273">
    <property type="term" value="P:ribosomal large subunit biogenesis"/>
    <property type="evidence" value="ECO:0007669"/>
    <property type="project" value="TreeGrafter"/>
</dbReference>
<dbReference type="AlphaFoldDB" id="A0AAN9F7G8"/>
<evidence type="ECO:0000313" key="5">
    <source>
        <dbReference type="Proteomes" id="UP001359559"/>
    </source>
</evidence>
<dbReference type="EMBL" id="JAYKXN010000007">
    <property type="protein sequence ID" value="KAK7271049.1"/>
    <property type="molecule type" value="Genomic_DNA"/>
</dbReference>
<name>A0AAN9F7G8_CLITE</name>
<comment type="caution">
    <text evidence="4">The sequence shown here is derived from an EMBL/GenBank/DDBJ whole genome shotgun (WGS) entry which is preliminary data.</text>
</comment>
<evidence type="ECO:0000256" key="3">
    <source>
        <dbReference type="ARBA" id="ARBA00023242"/>
    </source>
</evidence>